<reference evidence="2 3" key="1">
    <citation type="journal article" date="2021" name="Arch. Microbiol.">
        <title>Thalassobius aquimarinus sp. nov., isolated from the Sea of Japan seashore.</title>
        <authorList>
            <person name="Kurilenko V.V."/>
            <person name="Romanenko L.A."/>
            <person name="Chernysheva N.Y."/>
            <person name="Velansky P.V."/>
            <person name="Tekutyeva L.A."/>
            <person name="Isaeva M.P."/>
            <person name="Mikhailov V.V."/>
        </authorList>
    </citation>
    <scope>NUCLEOTIDE SEQUENCE [LARGE SCALE GENOMIC DNA]</scope>
    <source>
        <strain evidence="2 3">KMM 8518</strain>
    </source>
</reference>
<dbReference type="InterPro" id="IPR000182">
    <property type="entry name" value="GNAT_dom"/>
</dbReference>
<feature type="domain" description="N-acetyltransferase" evidence="1">
    <location>
        <begin position="1"/>
        <end position="149"/>
    </location>
</feature>
<evidence type="ECO:0000313" key="3">
    <source>
        <dbReference type="Proteomes" id="UP001195941"/>
    </source>
</evidence>
<dbReference type="RefSeq" id="WP_212701408.1">
    <property type="nucleotide sequence ID" value="NZ_JADMKU010000010.1"/>
</dbReference>
<proteinExistence type="predicted"/>
<evidence type="ECO:0000313" key="2">
    <source>
        <dbReference type="EMBL" id="MBR9651892.1"/>
    </source>
</evidence>
<accession>A0ABS5HSY8</accession>
<organism evidence="2 3">
    <name type="scientific">Thalassovita aquimarina</name>
    <dbReference type="NCBI Taxonomy" id="2785917"/>
    <lineage>
        <taxon>Bacteria</taxon>
        <taxon>Pseudomonadati</taxon>
        <taxon>Pseudomonadota</taxon>
        <taxon>Alphaproteobacteria</taxon>
        <taxon>Rhodobacterales</taxon>
        <taxon>Roseobacteraceae</taxon>
        <taxon>Thalassovita</taxon>
    </lineage>
</organism>
<dbReference type="EMBL" id="JADMKU010000010">
    <property type="protein sequence ID" value="MBR9651892.1"/>
    <property type="molecule type" value="Genomic_DNA"/>
</dbReference>
<name>A0ABS5HSY8_9RHOB</name>
<dbReference type="CDD" id="cd04301">
    <property type="entry name" value="NAT_SF"/>
    <property type="match status" value="1"/>
</dbReference>
<dbReference type="PROSITE" id="PS51186">
    <property type="entry name" value="GNAT"/>
    <property type="match status" value="1"/>
</dbReference>
<dbReference type="Pfam" id="PF00583">
    <property type="entry name" value="Acetyltransf_1"/>
    <property type="match status" value="1"/>
</dbReference>
<dbReference type="SUPFAM" id="SSF55729">
    <property type="entry name" value="Acyl-CoA N-acyltransferases (Nat)"/>
    <property type="match status" value="1"/>
</dbReference>
<comment type="caution">
    <text evidence="2">The sequence shown here is derived from an EMBL/GenBank/DDBJ whole genome shotgun (WGS) entry which is preliminary data.</text>
</comment>
<evidence type="ECO:0000259" key="1">
    <source>
        <dbReference type="PROSITE" id="PS51186"/>
    </source>
</evidence>
<gene>
    <name evidence="2" type="ORF">IT775_12250</name>
</gene>
<dbReference type="InterPro" id="IPR016181">
    <property type="entry name" value="Acyl_CoA_acyltransferase"/>
</dbReference>
<keyword evidence="3" id="KW-1185">Reference proteome</keyword>
<sequence length="200" mass="23099">MQDVEAIASVHVACWAECYPFLPLGLHEKRGILERAEQWRRRIVDPGLSCTYVLEDAGRIVGFSHVMDNRDTDIAAQAELHACYFLPEYRRLPAGPQMMLRLLDHVDTIGWTSFCLWAWLQNPVRRTYGALGLHPEVRRDRVIEGYSAPEIGYVCNDIPAVRRRLERNVIQLERRGGASRNQRYCSDRLRPIALRNGIDR</sequence>
<dbReference type="Proteomes" id="UP001195941">
    <property type="component" value="Unassembled WGS sequence"/>
</dbReference>
<dbReference type="Gene3D" id="3.40.630.30">
    <property type="match status" value="1"/>
</dbReference>
<protein>
    <submittedName>
        <fullName evidence="2">GNAT family N-acetyltransferase</fullName>
    </submittedName>
</protein>